<evidence type="ECO:0000256" key="3">
    <source>
        <dbReference type="ARBA" id="ARBA00022989"/>
    </source>
</evidence>
<dbReference type="Proteomes" id="UP001209878">
    <property type="component" value="Unassembled WGS sequence"/>
</dbReference>
<dbReference type="EMBL" id="JAODUO010000892">
    <property type="protein sequence ID" value="KAK2173221.1"/>
    <property type="molecule type" value="Genomic_DNA"/>
</dbReference>
<keyword evidence="7" id="KW-1185">Reference proteome</keyword>
<evidence type="ECO:0000256" key="4">
    <source>
        <dbReference type="ARBA" id="ARBA00023136"/>
    </source>
</evidence>
<reference evidence="6" key="1">
    <citation type="journal article" date="2023" name="Mol. Biol. Evol.">
        <title>Third-Generation Sequencing Reveals the Adaptive Role of the Epigenome in Three Deep-Sea Polychaetes.</title>
        <authorList>
            <person name="Perez M."/>
            <person name="Aroh O."/>
            <person name="Sun Y."/>
            <person name="Lan Y."/>
            <person name="Juniper S.K."/>
            <person name="Young C.R."/>
            <person name="Angers B."/>
            <person name="Qian P.Y."/>
        </authorList>
    </citation>
    <scope>NUCLEOTIDE SEQUENCE</scope>
    <source>
        <strain evidence="6">R07B-5</strain>
    </source>
</reference>
<gene>
    <name evidence="6" type="ORF">NP493_892g02016</name>
</gene>
<evidence type="ECO:0000256" key="5">
    <source>
        <dbReference type="SAM" id="Phobius"/>
    </source>
</evidence>
<feature type="transmembrane region" description="Helical" evidence="5">
    <location>
        <begin position="76"/>
        <end position="103"/>
    </location>
</feature>
<keyword evidence="3 5" id="KW-1133">Transmembrane helix</keyword>
<dbReference type="GO" id="GO:0016020">
    <property type="term" value="C:membrane"/>
    <property type="evidence" value="ECO:0007669"/>
    <property type="project" value="UniProtKB-SubCell"/>
</dbReference>
<evidence type="ECO:0000256" key="1">
    <source>
        <dbReference type="ARBA" id="ARBA00004141"/>
    </source>
</evidence>
<dbReference type="Pfam" id="PF10242">
    <property type="entry name" value="L_HMGIC_fpl"/>
    <property type="match status" value="1"/>
</dbReference>
<protein>
    <submittedName>
        <fullName evidence="6">Uncharacterized protein</fullName>
    </submittedName>
</protein>
<dbReference type="InterPro" id="IPR019372">
    <property type="entry name" value="LHFPL"/>
</dbReference>
<name>A0AAD9KKP4_RIDPI</name>
<dbReference type="AlphaFoldDB" id="A0AAD9KKP4"/>
<keyword evidence="4 5" id="KW-0472">Membrane</keyword>
<comment type="subcellular location">
    <subcellularLocation>
        <location evidence="1">Membrane</location>
        <topology evidence="1">Multi-pass membrane protein</topology>
    </subcellularLocation>
</comment>
<evidence type="ECO:0000313" key="7">
    <source>
        <dbReference type="Proteomes" id="UP001209878"/>
    </source>
</evidence>
<organism evidence="6 7">
    <name type="scientific">Ridgeia piscesae</name>
    <name type="common">Tubeworm</name>
    <dbReference type="NCBI Taxonomy" id="27915"/>
    <lineage>
        <taxon>Eukaryota</taxon>
        <taxon>Metazoa</taxon>
        <taxon>Spiralia</taxon>
        <taxon>Lophotrochozoa</taxon>
        <taxon>Annelida</taxon>
        <taxon>Polychaeta</taxon>
        <taxon>Sedentaria</taxon>
        <taxon>Canalipalpata</taxon>
        <taxon>Sabellida</taxon>
        <taxon>Siboglinidae</taxon>
        <taxon>Ridgeia</taxon>
    </lineage>
</organism>
<accession>A0AAD9KKP4</accession>
<keyword evidence="2 5" id="KW-0812">Transmembrane</keyword>
<dbReference type="PANTHER" id="PTHR12489:SF22">
    <property type="entry name" value="SI:DKEY-35M8.1"/>
    <property type="match status" value="1"/>
</dbReference>
<evidence type="ECO:0000256" key="2">
    <source>
        <dbReference type="ARBA" id="ARBA00022692"/>
    </source>
</evidence>
<dbReference type="PANTHER" id="PTHR12489">
    <property type="entry name" value="LIPOMA HMGIC FUSION PARTNER-LIKE PROTEIN"/>
    <property type="match status" value="1"/>
</dbReference>
<comment type="caution">
    <text evidence="6">The sequence shown here is derived from an EMBL/GenBank/DDBJ whole genome shotgun (WGS) entry which is preliminary data.</text>
</comment>
<sequence>MPTLVSTVWALLSIVVAGVCSFSFLQPFWLVRQRPAAISLGMYGYCLWDSRFQVPTQVCGIYGGYFSVSHLPSNSWQAACVLYGGGCAFLCFGALLAVLTLCFQRQLDSKIAVFNGYIQTMGGVPVCQGSKVTLRRHNSVA</sequence>
<proteinExistence type="predicted"/>
<evidence type="ECO:0000313" key="6">
    <source>
        <dbReference type="EMBL" id="KAK2173221.1"/>
    </source>
</evidence>